<feature type="non-terminal residue" evidence="1">
    <location>
        <position position="1"/>
    </location>
</feature>
<protein>
    <submittedName>
        <fullName evidence="1">Uncharacterized protein</fullName>
    </submittedName>
</protein>
<organism evidence="1">
    <name type="scientific">marine sediment metagenome</name>
    <dbReference type="NCBI Taxonomy" id="412755"/>
    <lineage>
        <taxon>unclassified sequences</taxon>
        <taxon>metagenomes</taxon>
        <taxon>ecological metagenomes</taxon>
    </lineage>
</organism>
<dbReference type="AlphaFoldDB" id="X1JAX2"/>
<name>X1JAX2_9ZZZZ</name>
<gene>
    <name evidence="1" type="ORF">S03H2_71460</name>
</gene>
<proteinExistence type="predicted"/>
<sequence length="40" mass="4813">RPIFYYFNCNIHFIIRNPELNFKLNLGISIIITCSRNPEK</sequence>
<accession>X1JAX2</accession>
<comment type="caution">
    <text evidence="1">The sequence shown here is derived from an EMBL/GenBank/DDBJ whole genome shotgun (WGS) entry which is preliminary data.</text>
</comment>
<dbReference type="EMBL" id="BARU01047834">
    <property type="protein sequence ID" value="GAH91112.1"/>
    <property type="molecule type" value="Genomic_DNA"/>
</dbReference>
<evidence type="ECO:0000313" key="1">
    <source>
        <dbReference type="EMBL" id="GAH91112.1"/>
    </source>
</evidence>
<reference evidence="1" key="1">
    <citation type="journal article" date="2014" name="Front. Microbiol.">
        <title>High frequency of phylogenetically diverse reductive dehalogenase-homologous genes in deep subseafloor sedimentary metagenomes.</title>
        <authorList>
            <person name="Kawai M."/>
            <person name="Futagami T."/>
            <person name="Toyoda A."/>
            <person name="Takaki Y."/>
            <person name="Nishi S."/>
            <person name="Hori S."/>
            <person name="Arai W."/>
            <person name="Tsubouchi T."/>
            <person name="Morono Y."/>
            <person name="Uchiyama I."/>
            <person name="Ito T."/>
            <person name="Fujiyama A."/>
            <person name="Inagaki F."/>
            <person name="Takami H."/>
        </authorList>
    </citation>
    <scope>NUCLEOTIDE SEQUENCE</scope>
    <source>
        <strain evidence="1">Expedition CK06-06</strain>
    </source>
</reference>